<protein>
    <submittedName>
        <fullName evidence="1">Putative structural protein</fullName>
    </submittedName>
</protein>
<accession>A0A6M3J9U3</accession>
<reference evidence="1" key="1">
    <citation type="submission" date="2020-03" db="EMBL/GenBank/DDBJ databases">
        <title>The deep terrestrial virosphere.</title>
        <authorList>
            <person name="Holmfeldt K."/>
            <person name="Nilsson E."/>
            <person name="Simone D."/>
            <person name="Lopez-Fernandez M."/>
            <person name="Wu X."/>
            <person name="de Brujin I."/>
            <person name="Lundin D."/>
            <person name="Andersson A."/>
            <person name="Bertilsson S."/>
            <person name="Dopson M."/>
        </authorList>
    </citation>
    <scope>NUCLEOTIDE SEQUENCE</scope>
    <source>
        <strain evidence="2">MM415A00178</strain>
        <strain evidence="1">MM415B00368</strain>
        <strain evidence="3">TM448B02585</strain>
    </source>
</reference>
<evidence type="ECO:0000313" key="2">
    <source>
        <dbReference type="EMBL" id="QJA84640.1"/>
    </source>
</evidence>
<dbReference type="EMBL" id="MT144928">
    <property type="protein sequence ID" value="QJI01499.1"/>
    <property type="molecule type" value="Genomic_DNA"/>
</dbReference>
<gene>
    <name evidence="2" type="ORF">MM415A00178_0050</name>
    <name evidence="1" type="ORF">MM415B00368_0050</name>
    <name evidence="3" type="ORF">TM448B02585_0004</name>
</gene>
<evidence type="ECO:0000313" key="3">
    <source>
        <dbReference type="EMBL" id="QJI01499.1"/>
    </source>
</evidence>
<dbReference type="Pfam" id="PF10934">
    <property type="entry name" value="Sheath_initiator"/>
    <property type="match status" value="1"/>
</dbReference>
<evidence type="ECO:0000313" key="1">
    <source>
        <dbReference type="EMBL" id="QJA66015.1"/>
    </source>
</evidence>
<organism evidence="1">
    <name type="scientific">viral metagenome</name>
    <dbReference type="NCBI Taxonomy" id="1070528"/>
    <lineage>
        <taxon>unclassified sequences</taxon>
        <taxon>metagenomes</taxon>
        <taxon>organismal metagenomes</taxon>
    </lineage>
</organism>
<dbReference type="EMBL" id="MT141547">
    <property type="protein sequence ID" value="QJA66015.1"/>
    <property type="molecule type" value="Genomic_DNA"/>
</dbReference>
<dbReference type="InterPro" id="IPR020288">
    <property type="entry name" value="Sheath_initiator"/>
</dbReference>
<name>A0A6M3J9U3_9ZZZZ</name>
<dbReference type="EMBL" id="MT142532">
    <property type="protein sequence ID" value="QJA84640.1"/>
    <property type="molecule type" value="Genomic_DNA"/>
</dbReference>
<dbReference type="AlphaFoldDB" id="A0A6M3J9U3"/>
<proteinExistence type="predicted"/>
<sequence length="128" mass="13591">MATARDLALTDTGDLDLTAGGVLLTGKAAIRQELLIRLKTFVGEYFLDTRRGLSWLAWTGSDGRKLDAAVLRQIEALVRAEIVACAGVVRVDPSQVVATYNSSTRTVTVLVAGVTTDEGLLDAAEVTI</sequence>